<feature type="domain" description="DUF668" evidence="2">
    <location>
        <begin position="466"/>
        <end position="557"/>
    </location>
</feature>
<evidence type="ECO:0000256" key="1">
    <source>
        <dbReference type="SAM" id="MobiDB-lite"/>
    </source>
</evidence>
<evidence type="ECO:0000313" key="4">
    <source>
        <dbReference type="EMBL" id="KAG8374164.1"/>
    </source>
</evidence>
<evidence type="ECO:0000259" key="3">
    <source>
        <dbReference type="Pfam" id="PF11961"/>
    </source>
</evidence>
<feature type="region of interest" description="Disordered" evidence="1">
    <location>
        <begin position="21"/>
        <end position="45"/>
    </location>
</feature>
<dbReference type="InterPro" id="IPR007700">
    <property type="entry name" value="DUF668"/>
</dbReference>
<dbReference type="InterPro" id="IPR021864">
    <property type="entry name" value="DUF3475"/>
</dbReference>
<dbReference type="AlphaFoldDB" id="A0AAV6X1Z2"/>
<dbReference type="Proteomes" id="UP000826271">
    <property type="component" value="Unassembled WGS sequence"/>
</dbReference>
<keyword evidence="5" id="KW-1185">Reference proteome</keyword>
<comment type="caution">
    <text evidence="4">The sequence shown here is derived from an EMBL/GenBank/DDBJ whole genome shotgun (WGS) entry which is preliminary data.</text>
</comment>
<dbReference type="PANTHER" id="PTHR31371">
    <property type="entry name" value="BNAC09G50660D PROTEIN"/>
    <property type="match status" value="1"/>
</dbReference>
<organism evidence="4 5">
    <name type="scientific">Buddleja alternifolia</name>
    <dbReference type="NCBI Taxonomy" id="168488"/>
    <lineage>
        <taxon>Eukaryota</taxon>
        <taxon>Viridiplantae</taxon>
        <taxon>Streptophyta</taxon>
        <taxon>Embryophyta</taxon>
        <taxon>Tracheophyta</taxon>
        <taxon>Spermatophyta</taxon>
        <taxon>Magnoliopsida</taxon>
        <taxon>eudicotyledons</taxon>
        <taxon>Gunneridae</taxon>
        <taxon>Pentapetalae</taxon>
        <taxon>asterids</taxon>
        <taxon>lamiids</taxon>
        <taxon>Lamiales</taxon>
        <taxon>Scrophulariaceae</taxon>
        <taxon>Buddlejeae</taxon>
        <taxon>Buddleja</taxon>
    </lineage>
</organism>
<name>A0AAV6X1Z2_9LAMI</name>
<feature type="compositionally biased region" description="Low complexity" evidence="1">
    <location>
        <begin position="28"/>
        <end position="45"/>
    </location>
</feature>
<dbReference type="PANTHER" id="PTHR31371:SF4">
    <property type="entry name" value="DUF668 DOMAIN-CONTAINING PROTEIN"/>
    <property type="match status" value="1"/>
</dbReference>
<feature type="domain" description="DUF3475" evidence="3">
    <location>
        <begin position="140"/>
        <end position="196"/>
    </location>
</feature>
<dbReference type="Pfam" id="PF11961">
    <property type="entry name" value="DUF3475"/>
    <property type="match status" value="1"/>
</dbReference>
<dbReference type="Pfam" id="PF05003">
    <property type="entry name" value="DUF668"/>
    <property type="match status" value="1"/>
</dbReference>
<evidence type="ECO:0000259" key="2">
    <source>
        <dbReference type="Pfam" id="PF05003"/>
    </source>
</evidence>
<sequence length="634" mass="71766">MVSGTSSNVMRRRSESGTKIVLGPDWLSNSSSGSSESGNMRIRNGGTIGGRINDIGGTIEYSEQEKTPSVLTYHFQVVTGKNVASEVKSWPLMFESNGRYGIHTVGGMVGETVTETWFINIWKSSRKSISWEPERPVLGILSFEISRLMSKVVNLWQCLSDKQISRLREEVANSVGIQRLVSQYNDYLMDLAFAEIIGNLGSVANSVVMLGKKCTDVKYHNLENVFDDMDRIDPKWHKWQYKLKRMEKKVKKMERFVGATEQLFQELEVLVELEQGLVRVRGGADSGQVKLLEFQKKVAWQRQEVKNLREMSPWIRSYDYMVILLLRSLFTIIERIKYVYGINQIGNHEGCLIRSNSISALMQTPVYSSGINPLKFRSFSNLGLGGYKSKSKTRKSHYRSESSTFCGKEHTVKARRFAHAGFTGCMTGNSESPVVESYTPSCSGSFRPKVYFLNSKLRLLDAPPFTLGYAALALHYANIIILVEKLASSPHLISIDARYDLYNMLPATIRSCLRAKLKTFSRTLASSVYDDAFSAEWSLAIANILEWLSPLAHNMVRWQSERNFETRSLVLGSNVLLVQTLYFANQMETEAVIVELLMGLNYLSRFGREIDKKPLRELSCKRAYGRIADVMLVG</sequence>
<dbReference type="EMBL" id="WHWC01000011">
    <property type="protein sequence ID" value="KAG8374164.1"/>
    <property type="molecule type" value="Genomic_DNA"/>
</dbReference>
<evidence type="ECO:0000313" key="5">
    <source>
        <dbReference type="Proteomes" id="UP000826271"/>
    </source>
</evidence>
<gene>
    <name evidence="4" type="ORF">BUALT_Bualt11G0102400</name>
</gene>
<dbReference type="GO" id="GO:0045927">
    <property type="term" value="P:positive regulation of growth"/>
    <property type="evidence" value="ECO:0007669"/>
    <property type="project" value="InterPro"/>
</dbReference>
<reference evidence="4" key="1">
    <citation type="submission" date="2019-10" db="EMBL/GenBank/DDBJ databases">
        <authorList>
            <person name="Zhang R."/>
            <person name="Pan Y."/>
            <person name="Wang J."/>
            <person name="Ma R."/>
            <person name="Yu S."/>
        </authorList>
    </citation>
    <scope>NUCLEOTIDE SEQUENCE</scope>
    <source>
        <strain evidence="4">LA-IB0</strain>
        <tissue evidence="4">Leaf</tissue>
    </source>
</reference>
<accession>A0AAV6X1Z2</accession>
<proteinExistence type="predicted"/>
<protein>
    <submittedName>
        <fullName evidence="4">Uncharacterized protein</fullName>
    </submittedName>
</protein>